<gene>
    <name evidence="3" type="ORF">BD289DRAFT_375968</name>
</gene>
<dbReference type="EMBL" id="KZ678582">
    <property type="protein sequence ID" value="PSR78971.1"/>
    <property type="molecule type" value="Genomic_DNA"/>
</dbReference>
<accession>A0A2T2ZXH3</accession>
<feature type="compositionally biased region" description="Low complexity" evidence="1">
    <location>
        <begin position="36"/>
        <end position="51"/>
    </location>
</feature>
<feature type="region of interest" description="Disordered" evidence="1">
    <location>
        <begin position="500"/>
        <end position="536"/>
    </location>
</feature>
<dbReference type="STRING" id="2025994.A0A2T2ZXH3"/>
<dbReference type="SUPFAM" id="SSF50978">
    <property type="entry name" value="WD40 repeat-like"/>
    <property type="match status" value="1"/>
</dbReference>
<organism evidence="3 4">
    <name type="scientific">Coniella lustricola</name>
    <dbReference type="NCBI Taxonomy" id="2025994"/>
    <lineage>
        <taxon>Eukaryota</taxon>
        <taxon>Fungi</taxon>
        <taxon>Dikarya</taxon>
        <taxon>Ascomycota</taxon>
        <taxon>Pezizomycotina</taxon>
        <taxon>Sordariomycetes</taxon>
        <taxon>Sordariomycetidae</taxon>
        <taxon>Diaporthales</taxon>
        <taxon>Schizoparmaceae</taxon>
        <taxon>Coniella</taxon>
    </lineage>
</organism>
<feature type="compositionally biased region" description="Basic and acidic residues" evidence="1">
    <location>
        <begin position="171"/>
        <end position="187"/>
    </location>
</feature>
<feature type="region of interest" description="Disordered" evidence="1">
    <location>
        <begin position="214"/>
        <end position="235"/>
    </location>
</feature>
<feature type="domain" description="F-box" evidence="2">
    <location>
        <begin position="53"/>
        <end position="99"/>
    </location>
</feature>
<evidence type="ECO:0000313" key="3">
    <source>
        <dbReference type="EMBL" id="PSR78971.1"/>
    </source>
</evidence>
<keyword evidence="4" id="KW-1185">Reference proteome</keyword>
<dbReference type="AlphaFoldDB" id="A0A2T2ZXH3"/>
<dbReference type="Pfam" id="PF12937">
    <property type="entry name" value="F-box-like"/>
    <property type="match status" value="1"/>
</dbReference>
<dbReference type="PANTHER" id="PTHR46731:SF1">
    <property type="entry name" value="F-BOX ONLY PROTEIN 15"/>
    <property type="match status" value="1"/>
</dbReference>
<reference evidence="3 4" key="1">
    <citation type="journal article" date="2018" name="Mycol. Prog.">
        <title>Coniella lustricola, a new species from submerged detritus.</title>
        <authorList>
            <person name="Raudabaugh D.B."/>
            <person name="Iturriaga T."/>
            <person name="Carver A."/>
            <person name="Mondo S."/>
            <person name="Pangilinan J."/>
            <person name="Lipzen A."/>
            <person name="He G."/>
            <person name="Amirebrahimi M."/>
            <person name="Grigoriev I.V."/>
            <person name="Miller A.N."/>
        </authorList>
    </citation>
    <scope>NUCLEOTIDE SEQUENCE [LARGE SCALE GENOMIC DNA]</scope>
    <source>
        <strain evidence="3 4">B22-T-1</strain>
    </source>
</reference>
<proteinExistence type="predicted"/>
<feature type="compositionally biased region" description="Acidic residues" evidence="1">
    <location>
        <begin position="368"/>
        <end position="384"/>
    </location>
</feature>
<dbReference type="OrthoDB" id="3219396at2759"/>
<protein>
    <recommendedName>
        <fullName evidence="2">F-box domain-containing protein</fullName>
    </recommendedName>
</protein>
<dbReference type="SUPFAM" id="SSF81383">
    <property type="entry name" value="F-box domain"/>
    <property type="match status" value="1"/>
</dbReference>
<dbReference type="Pfam" id="PF25499">
    <property type="entry name" value="Beta-prop_pof12"/>
    <property type="match status" value="1"/>
</dbReference>
<dbReference type="Gene3D" id="1.20.1280.50">
    <property type="match status" value="1"/>
</dbReference>
<dbReference type="Proteomes" id="UP000241462">
    <property type="component" value="Unassembled WGS sequence"/>
</dbReference>
<feature type="region of interest" description="Disordered" evidence="1">
    <location>
        <begin position="163"/>
        <end position="187"/>
    </location>
</feature>
<dbReference type="InterPro" id="IPR036322">
    <property type="entry name" value="WD40_repeat_dom_sf"/>
</dbReference>
<evidence type="ECO:0000256" key="1">
    <source>
        <dbReference type="SAM" id="MobiDB-lite"/>
    </source>
</evidence>
<feature type="compositionally biased region" description="Polar residues" evidence="1">
    <location>
        <begin position="500"/>
        <end position="525"/>
    </location>
</feature>
<name>A0A2T2ZXH3_9PEZI</name>
<evidence type="ECO:0000259" key="2">
    <source>
        <dbReference type="PROSITE" id="PS50181"/>
    </source>
</evidence>
<dbReference type="PANTHER" id="PTHR46731">
    <property type="entry name" value="F-BOX ONLY PROTEIN 15"/>
    <property type="match status" value="1"/>
</dbReference>
<dbReference type="InParanoid" id="A0A2T2ZXH3"/>
<feature type="region of interest" description="Disordered" evidence="1">
    <location>
        <begin position="368"/>
        <end position="409"/>
    </location>
</feature>
<dbReference type="SMART" id="SM00256">
    <property type="entry name" value="FBOX"/>
    <property type="match status" value="1"/>
</dbReference>
<dbReference type="InterPro" id="IPR001810">
    <property type="entry name" value="F-box_dom"/>
</dbReference>
<dbReference type="PROSITE" id="PS50181">
    <property type="entry name" value="FBOX"/>
    <property type="match status" value="1"/>
</dbReference>
<evidence type="ECO:0000313" key="4">
    <source>
        <dbReference type="Proteomes" id="UP000241462"/>
    </source>
</evidence>
<dbReference type="InterPro" id="IPR036047">
    <property type="entry name" value="F-box-like_dom_sf"/>
</dbReference>
<dbReference type="GO" id="GO:0019005">
    <property type="term" value="C:SCF ubiquitin ligase complex"/>
    <property type="evidence" value="ECO:0007669"/>
    <property type="project" value="TreeGrafter"/>
</dbReference>
<sequence length="687" mass="76210">MPPKHLRLADYDSDDSAPASPRPEKRRRLQPVARPSCASASGSTSTSASTTNRDLLTPLSDELLIRILSFLSLRHLLAVAPVSRRFHRLADDSQLWKGLYYTRFVLPRALRIPGTRQGQPGRVLEYKLYYQGNRTLWADGRRGGLVKEAARDAHPAKRLKAHPWTPQVEEDERHGAQHVQTDDKDDSAHWKRQYRIRHNWVHGKCAVEELELRPDNDTRHVGQEQDGHGPSDGSSMLVKVVEGLAVTADRTYGLRAWHLKIRQVMAQLDLAPQDAQSTTAEPHSSPPPSCIAVDDRELDRGTLDIAIGFVDGSFGVWRLSIRRRELVRRYRHAKSSNGELIAMAYHHPYLVTATKLALISLYTFDVPEQQEEEEEEDNDADETPTSENVPLKRSISPPKRSSTSYPRHTLKHGATALPAPYLVTSLKSLASNAPLALSIRRSANTTLASIASTFYTRSSWSVGIQDLLIRPHANPKCPPRVTTVLASSAPVTMPNLHVSRTTSYSSSPLLHVEPTSTDSNTSPSCPANPRGHHPSGPTSLCYSHPYLLATLPDNTLSLYLCTSTVTQLSISAGVRLFGHTSGISRAEITARGKAVSVSRRGDEVRVWELEGKPNGVRSRSVEIRPAALVEQDGSATTMTMVKQGIKKNGDVVDWDERRNWVGFDDEMVIVLKEAKGGRESLLVYDFT</sequence>
<feature type="region of interest" description="Disordered" evidence="1">
    <location>
        <begin position="1"/>
        <end position="52"/>
    </location>
</feature>
<feature type="compositionally biased region" description="Basic and acidic residues" evidence="1">
    <location>
        <begin position="214"/>
        <end position="229"/>
    </location>
</feature>